<keyword evidence="8" id="KW-1185">Reference proteome</keyword>
<dbReference type="PROSITE" id="PS50801">
    <property type="entry name" value="STAS"/>
    <property type="match status" value="1"/>
</dbReference>
<reference evidence="8" key="1">
    <citation type="journal article" date="2019" name="Int. J. Syst. Evol. Microbiol.">
        <title>The Global Catalogue of Microorganisms (GCM) 10K type strain sequencing project: providing services to taxonomists for standard genome sequencing and annotation.</title>
        <authorList>
            <consortium name="The Broad Institute Genomics Platform"/>
            <consortium name="The Broad Institute Genome Sequencing Center for Infectious Disease"/>
            <person name="Wu L."/>
            <person name="Ma J."/>
        </authorList>
    </citation>
    <scope>NUCLEOTIDE SEQUENCE [LARGE SCALE GENOMIC DNA]</scope>
    <source>
        <strain evidence="8">KCTC 22558</strain>
    </source>
</reference>
<feature type="transmembrane region" description="Helical" evidence="5">
    <location>
        <begin position="408"/>
        <end position="440"/>
    </location>
</feature>
<dbReference type="Pfam" id="PF00916">
    <property type="entry name" value="Sulfate_transp"/>
    <property type="match status" value="1"/>
</dbReference>
<feature type="transmembrane region" description="Helical" evidence="5">
    <location>
        <begin position="181"/>
        <end position="206"/>
    </location>
</feature>
<evidence type="ECO:0000256" key="2">
    <source>
        <dbReference type="ARBA" id="ARBA00022692"/>
    </source>
</evidence>
<dbReference type="CDD" id="cd14503">
    <property type="entry name" value="PTP-bact"/>
    <property type="match status" value="1"/>
</dbReference>
<keyword evidence="3 5" id="KW-1133">Transmembrane helix</keyword>
<gene>
    <name evidence="7" type="ORF">GCM10008101_08860</name>
</gene>
<dbReference type="InterPro" id="IPR036513">
    <property type="entry name" value="STAS_dom_sf"/>
</dbReference>
<evidence type="ECO:0000256" key="5">
    <source>
        <dbReference type="SAM" id="Phobius"/>
    </source>
</evidence>
<feature type="transmembrane region" description="Helical" evidence="5">
    <location>
        <begin position="143"/>
        <end position="161"/>
    </location>
</feature>
<dbReference type="InterPro" id="IPR011547">
    <property type="entry name" value="SLC26A/SulP_dom"/>
</dbReference>
<dbReference type="NCBIfam" id="TIGR00815">
    <property type="entry name" value="sulP"/>
    <property type="match status" value="1"/>
</dbReference>
<feature type="transmembrane region" description="Helical" evidence="5">
    <location>
        <begin position="273"/>
        <end position="298"/>
    </location>
</feature>
<proteinExistence type="predicted"/>
<evidence type="ECO:0000256" key="1">
    <source>
        <dbReference type="ARBA" id="ARBA00004141"/>
    </source>
</evidence>
<dbReference type="CDD" id="cd07042">
    <property type="entry name" value="STAS_SulP_like_sulfate_transporter"/>
    <property type="match status" value="1"/>
</dbReference>
<dbReference type="Pfam" id="PF22741">
    <property type="entry name" value="PTP-NADK"/>
    <property type="match status" value="1"/>
</dbReference>
<comment type="subcellular location">
    <subcellularLocation>
        <location evidence="1">Membrane</location>
        <topology evidence="1">Multi-pass membrane protein</topology>
    </subcellularLocation>
</comment>
<evidence type="ECO:0000313" key="8">
    <source>
        <dbReference type="Proteomes" id="UP000643403"/>
    </source>
</evidence>
<feature type="transmembrane region" description="Helical" evidence="5">
    <location>
        <begin position="352"/>
        <end position="372"/>
    </location>
</feature>
<feature type="transmembrane region" description="Helical" evidence="5">
    <location>
        <begin position="378"/>
        <end position="396"/>
    </location>
</feature>
<dbReference type="PANTHER" id="PTHR11814">
    <property type="entry name" value="SULFATE TRANSPORTER"/>
    <property type="match status" value="1"/>
</dbReference>
<evidence type="ECO:0000256" key="3">
    <source>
        <dbReference type="ARBA" id="ARBA00022989"/>
    </source>
</evidence>
<dbReference type="Pfam" id="PF01740">
    <property type="entry name" value="STAS"/>
    <property type="match status" value="1"/>
</dbReference>
<feature type="domain" description="STAS" evidence="6">
    <location>
        <begin position="463"/>
        <end position="576"/>
    </location>
</feature>
<evidence type="ECO:0000256" key="4">
    <source>
        <dbReference type="ARBA" id="ARBA00023136"/>
    </source>
</evidence>
<dbReference type="SUPFAM" id="SSF52091">
    <property type="entry name" value="SpoIIaa-like"/>
    <property type="match status" value="1"/>
</dbReference>
<feature type="transmembrane region" description="Helical" evidence="5">
    <location>
        <begin position="232"/>
        <end position="253"/>
    </location>
</feature>
<comment type="caution">
    <text evidence="7">The sequence shown here is derived from an EMBL/GenBank/DDBJ whole genome shotgun (WGS) entry which is preliminary data.</text>
</comment>
<feature type="transmembrane region" description="Helical" evidence="5">
    <location>
        <begin position="110"/>
        <end position="131"/>
    </location>
</feature>
<sequence length="744" mass="78427">MPMRPESLRAAPLARWIPALAWLHGYDRATLGQDLFAALIVTLMLIPQSLAYAMLAGLPPQVGLYASIAPLVAYAAFGTSRTLSVGPVAVVSLMTAAAVGDIAATGSANYVAAALVLALLSGLVLLGMALLRLGFLATFLSHPVISGFITASAVLIAASQLKHILGVRQEGDTLLEIVPGLVAALPSANGPTVAIGVLATAFLFWVRKGLKPLLLRAGLPARAADFMTKAGPVVAIVATTLAVSLGGLAASGVRVVGAVPAGLPPLSVPVFDMALWIQLLPAASLISLVGFVESISVAHTLAAKRRERIDANQELVGLGTANVAAALTGGYPVTGGFARSVVNFDAGARTQLAGVFTAAGIATVALLFTPLFRNLPQAALAATIVVAVLSLVDLGTVRHTWRYSRSDFSAMAATILVVLTVGVEAGIVAGVALSLLLYLWRTSRPHIAIVGQVPGTEHFRNVERHAVLTSPQVLSVRVDESLYFANARYLEDRLYDEIARRPEIRHVVLMCPAVNYIDASALDSLEVVNERLQQAGVLLHLTEVKGPVLDRLQRSHFLDHLSGRVFLSQHQALAVLDPELTRRADDAMPPDFPAPHWSRRMTTIRPFAKDRYSSGQPSPEQLAQLADDGVRTVINLRAPNEPDQYDERAAAERLGLHYVAIPVAGVQDLTRETVQRFSDELAHAEGRGPVLIHCASANRVGALVALEQGWHHGAPATDALEMGRAAGLASLEPAVASLLATGGA</sequence>
<evidence type="ECO:0000313" key="7">
    <source>
        <dbReference type="EMBL" id="GGZ57504.1"/>
    </source>
</evidence>
<dbReference type="SUPFAM" id="SSF52799">
    <property type="entry name" value="(Phosphotyrosine protein) phosphatases II"/>
    <property type="match status" value="1"/>
</dbReference>
<dbReference type="InterPro" id="IPR002645">
    <property type="entry name" value="STAS_dom"/>
</dbReference>
<evidence type="ECO:0000259" key="6">
    <source>
        <dbReference type="PROSITE" id="PS50801"/>
    </source>
</evidence>
<dbReference type="InterPro" id="IPR055214">
    <property type="entry name" value="PTP-NADK"/>
</dbReference>
<feature type="transmembrane region" description="Helical" evidence="5">
    <location>
        <begin position="62"/>
        <end position="78"/>
    </location>
</feature>
<protein>
    <submittedName>
        <fullName evidence="7">Sodium-independent anion transporter</fullName>
    </submittedName>
</protein>
<accession>A0ABQ3BTX1</accession>
<dbReference type="InterPro" id="IPR001902">
    <property type="entry name" value="SLC26A/SulP_fam"/>
</dbReference>
<dbReference type="Gene3D" id="3.90.190.10">
    <property type="entry name" value="Protein tyrosine phosphatase superfamily"/>
    <property type="match status" value="1"/>
</dbReference>
<organism evidence="7 8">
    <name type="scientific">Cognatilysobacter xinjiangensis</name>
    <dbReference type="NCBI Taxonomy" id="546892"/>
    <lineage>
        <taxon>Bacteria</taxon>
        <taxon>Pseudomonadati</taxon>
        <taxon>Pseudomonadota</taxon>
        <taxon>Gammaproteobacteria</taxon>
        <taxon>Lysobacterales</taxon>
        <taxon>Lysobacteraceae</taxon>
        <taxon>Cognatilysobacter</taxon>
    </lineage>
</organism>
<feature type="transmembrane region" description="Helical" evidence="5">
    <location>
        <begin position="85"/>
        <end position="104"/>
    </location>
</feature>
<keyword evidence="2 5" id="KW-0812">Transmembrane</keyword>
<keyword evidence="4 5" id="KW-0472">Membrane</keyword>
<dbReference type="Gene3D" id="3.30.750.24">
    <property type="entry name" value="STAS domain"/>
    <property type="match status" value="1"/>
</dbReference>
<dbReference type="InterPro" id="IPR029021">
    <property type="entry name" value="Prot-tyrosine_phosphatase-like"/>
</dbReference>
<feature type="transmembrane region" description="Helical" evidence="5">
    <location>
        <begin position="35"/>
        <end position="56"/>
    </location>
</feature>
<dbReference type="EMBL" id="BMXY01000001">
    <property type="protein sequence ID" value="GGZ57504.1"/>
    <property type="molecule type" value="Genomic_DNA"/>
</dbReference>
<dbReference type="Proteomes" id="UP000643403">
    <property type="component" value="Unassembled WGS sequence"/>
</dbReference>
<name>A0ABQ3BTX1_9GAMM</name>